<dbReference type="GO" id="GO:0004312">
    <property type="term" value="F:fatty acid synthase activity"/>
    <property type="evidence" value="ECO:0007669"/>
    <property type="project" value="TreeGrafter"/>
</dbReference>
<dbReference type="Gene3D" id="3.40.47.10">
    <property type="match status" value="1"/>
</dbReference>
<dbReference type="Pfam" id="PF08242">
    <property type="entry name" value="Methyltransf_12"/>
    <property type="match status" value="1"/>
</dbReference>
<dbReference type="InterPro" id="IPR050091">
    <property type="entry name" value="PKS_NRPS_Biosynth_Enz"/>
</dbReference>
<dbReference type="PANTHER" id="PTHR43775:SF20">
    <property type="entry name" value="HYBRID PKS-NRPS SYNTHETASE APDA"/>
    <property type="match status" value="1"/>
</dbReference>
<dbReference type="CDD" id="cd00833">
    <property type="entry name" value="PKS"/>
    <property type="match status" value="1"/>
</dbReference>
<dbReference type="SMART" id="SM00827">
    <property type="entry name" value="PKS_AT"/>
    <property type="match status" value="1"/>
</dbReference>
<dbReference type="OrthoDB" id="329835at2759"/>
<dbReference type="GO" id="GO:0032259">
    <property type="term" value="P:methylation"/>
    <property type="evidence" value="ECO:0007669"/>
    <property type="project" value="UniProtKB-KW"/>
</dbReference>
<evidence type="ECO:0000259" key="9">
    <source>
        <dbReference type="PROSITE" id="PS52019"/>
    </source>
</evidence>
<dbReference type="Pfam" id="PF16197">
    <property type="entry name" value="KAsynt_C_assoc"/>
    <property type="match status" value="1"/>
</dbReference>
<dbReference type="SUPFAM" id="SSF52151">
    <property type="entry name" value="FabD/lysophospholipase-like"/>
    <property type="match status" value="1"/>
</dbReference>
<dbReference type="InterPro" id="IPR018201">
    <property type="entry name" value="Ketoacyl_synth_AS"/>
</dbReference>
<dbReference type="Pfam" id="PF02801">
    <property type="entry name" value="Ketoacyl-synt_C"/>
    <property type="match status" value="1"/>
</dbReference>
<dbReference type="SMART" id="SM00825">
    <property type="entry name" value="PKS_KS"/>
    <property type="match status" value="1"/>
</dbReference>
<evidence type="ECO:0008006" key="12">
    <source>
        <dbReference type="Google" id="ProtNLM"/>
    </source>
</evidence>
<dbReference type="SMART" id="SM00826">
    <property type="entry name" value="PKS_DH"/>
    <property type="match status" value="1"/>
</dbReference>
<evidence type="ECO:0000313" key="11">
    <source>
        <dbReference type="Proteomes" id="UP000800040"/>
    </source>
</evidence>
<dbReference type="InterPro" id="IPR057326">
    <property type="entry name" value="KR_dom"/>
</dbReference>
<dbReference type="Gene3D" id="3.40.50.720">
    <property type="entry name" value="NAD(P)-binding Rossmann-like Domain"/>
    <property type="match status" value="1"/>
</dbReference>
<accession>A0A6A5KUI4</accession>
<dbReference type="GO" id="GO:0008168">
    <property type="term" value="F:methyltransferase activity"/>
    <property type="evidence" value="ECO:0007669"/>
    <property type="project" value="UniProtKB-KW"/>
</dbReference>
<dbReference type="SUPFAM" id="SSF53335">
    <property type="entry name" value="S-adenosyl-L-methionine-dependent methyltransferases"/>
    <property type="match status" value="1"/>
</dbReference>
<evidence type="ECO:0000256" key="1">
    <source>
        <dbReference type="ARBA" id="ARBA00022450"/>
    </source>
</evidence>
<dbReference type="InterPro" id="IPR029063">
    <property type="entry name" value="SAM-dependent_MTases_sf"/>
</dbReference>
<name>A0A6A5KUI4_9PLEO</name>
<evidence type="ECO:0000313" key="10">
    <source>
        <dbReference type="EMBL" id="KAF1838971.1"/>
    </source>
</evidence>
<reference evidence="10" key="1">
    <citation type="submission" date="2020-01" db="EMBL/GenBank/DDBJ databases">
        <authorList>
            <consortium name="DOE Joint Genome Institute"/>
            <person name="Haridas S."/>
            <person name="Albert R."/>
            <person name="Binder M."/>
            <person name="Bloem J."/>
            <person name="Labutti K."/>
            <person name="Salamov A."/>
            <person name="Andreopoulos B."/>
            <person name="Baker S.E."/>
            <person name="Barry K."/>
            <person name="Bills G."/>
            <person name="Bluhm B.H."/>
            <person name="Cannon C."/>
            <person name="Castanera R."/>
            <person name="Culley D.E."/>
            <person name="Daum C."/>
            <person name="Ezra D."/>
            <person name="Gonzalez J.B."/>
            <person name="Henrissat B."/>
            <person name="Kuo A."/>
            <person name="Liang C."/>
            <person name="Lipzen A."/>
            <person name="Lutzoni F."/>
            <person name="Magnuson J."/>
            <person name="Mondo S."/>
            <person name="Nolan M."/>
            <person name="Ohm R."/>
            <person name="Pangilinan J."/>
            <person name="Park H.-J."/>
            <person name="Ramirez L."/>
            <person name="Alfaro M."/>
            <person name="Sun H."/>
            <person name="Tritt A."/>
            <person name="Yoshinaga Y."/>
            <person name="Zwiers L.-H."/>
            <person name="Turgeon B.G."/>
            <person name="Goodwin S.B."/>
            <person name="Spatafora J.W."/>
            <person name="Crous P.W."/>
            <person name="Grigoriev I.V."/>
        </authorList>
    </citation>
    <scope>NUCLEOTIDE SEQUENCE</scope>
    <source>
        <strain evidence="10">P77</strain>
    </source>
</reference>
<protein>
    <recommendedName>
        <fullName evidence="12">Polyketide synthase</fullName>
    </recommendedName>
</protein>
<proteinExistence type="predicted"/>
<organism evidence="10 11">
    <name type="scientific">Decorospora gaudefroyi</name>
    <dbReference type="NCBI Taxonomy" id="184978"/>
    <lineage>
        <taxon>Eukaryota</taxon>
        <taxon>Fungi</taxon>
        <taxon>Dikarya</taxon>
        <taxon>Ascomycota</taxon>
        <taxon>Pezizomycotina</taxon>
        <taxon>Dothideomycetes</taxon>
        <taxon>Pleosporomycetidae</taxon>
        <taxon>Pleosporales</taxon>
        <taxon>Pleosporineae</taxon>
        <taxon>Pleosporaceae</taxon>
        <taxon>Decorospora</taxon>
    </lineage>
</organism>
<evidence type="ECO:0000256" key="3">
    <source>
        <dbReference type="ARBA" id="ARBA00022603"/>
    </source>
</evidence>
<dbReference type="InterPro" id="IPR014030">
    <property type="entry name" value="Ketoacyl_synth_N"/>
</dbReference>
<dbReference type="EMBL" id="ML975248">
    <property type="protein sequence ID" value="KAF1838971.1"/>
    <property type="molecule type" value="Genomic_DNA"/>
</dbReference>
<keyword evidence="11" id="KW-1185">Reference proteome</keyword>
<dbReference type="InterPro" id="IPR016039">
    <property type="entry name" value="Thiolase-like"/>
</dbReference>
<dbReference type="Gene3D" id="3.40.50.150">
    <property type="entry name" value="Vaccinia Virus protein VP39"/>
    <property type="match status" value="1"/>
</dbReference>
<dbReference type="Pfam" id="PF14765">
    <property type="entry name" value="PS-DH"/>
    <property type="match status" value="1"/>
</dbReference>
<keyword evidence="3" id="KW-0489">Methyltransferase</keyword>
<keyword evidence="2" id="KW-0597">Phosphoprotein</keyword>
<dbReference type="InterPro" id="IPR016035">
    <property type="entry name" value="Acyl_Trfase/lysoPLipase"/>
</dbReference>
<dbReference type="InterPro" id="IPR042104">
    <property type="entry name" value="PKS_dehydratase_sf"/>
</dbReference>
<dbReference type="Gene3D" id="3.10.129.110">
    <property type="entry name" value="Polyketide synthase dehydratase"/>
    <property type="match status" value="1"/>
</dbReference>
<evidence type="ECO:0000256" key="7">
    <source>
        <dbReference type="PROSITE-ProRule" id="PRU01363"/>
    </source>
</evidence>
<keyword evidence="4" id="KW-0808">Transferase</keyword>
<dbReference type="InterPro" id="IPR049551">
    <property type="entry name" value="PKS_DH_C"/>
</dbReference>
<dbReference type="InterPro" id="IPR014031">
    <property type="entry name" value="Ketoacyl_synth_C"/>
</dbReference>
<dbReference type="InterPro" id="IPR020807">
    <property type="entry name" value="PKS_DH"/>
</dbReference>
<dbReference type="Gene3D" id="3.40.366.10">
    <property type="entry name" value="Malonyl-Coenzyme A Acyl Carrier Protein, domain 2"/>
    <property type="match status" value="1"/>
</dbReference>
<dbReference type="Pfam" id="PF00698">
    <property type="entry name" value="Acyl_transf_1"/>
    <property type="match status" value="1"/>
</dbReference>
<dbReference type="InterPro" id="IPR001227">
    <property type="entry name" value="Ac_transferase_dom_sf"/>
</dbReference>
<dbReference type="InterPro" id="IPR049552">
    <property type="entry name" value="PKS_DH_N"/>
</dbReference>
<keyword evidence="1" id="KW-0596">Phosphopantetheine</keyword>
<dbReference type="InterPro" id="IPR032821">
    <property type="entry name" value="PKS_assoc"/>
</dbReference>
<evidence type="ECO:0000256" key="6">
    <source>
        <dbReference type="ARBA" id="ARBA00023268"/>
    </source>
</evidence>
<feature type="active site" description="Proton acceptor; for dehydratase activity" evidence="7">
    <location>
        <position position="873"/>
    </location>
</feature>
<feature type="region of interest" description="C-terminal hotdog fold" evidence="7">
    <location>
        <begin position="996"/>
        <end position="1143"/>
    </location>
</feature>
<dbReference type="SUPFAM" id="SSF47336">
    <property type="entry name" value="ACP-like"/>
    <property type="match status" value="1"/>
</dbReference>
<dbReference type="PROSITE" id="PS00606">
    <property type="entry name" value="KS3_1"/>
    <property type="match status" value="1"/>
</dbReference>
<dbReference type="GO" id="GO:0004315">
    <property type="term" value="F:3-oxoacyl-[acyl-carrier-protein] synthase activity"/>
    <property type="evidence" value="ECO:0007669"/>
    <property type="project" value="InterPro"/>
</dbReference>
<dbReference type="InterPro" id="IPR020841">
    <property type="entry name" value="PKS_Beta-ketoAc_synthase_dom"/>
</dbReference>
<dbReference type="InterPro" id="IPR009081">
    <property type="entry name" value="PP-bd_ACP"/>
</dbReference>
<dbReference type="InterPro" id="IPR036736">
    <property type="entry name" value="ACP-like_sf"/>
</dbReference>
<dbReference type="InterPro" id="IPR016036">
    <property type="entry name" value="Malonyl_transacylase_ACP-bd"/>
</dbReference>
<dbReference type="SUPFAM" id="SSF53901">
    <property type="entry name" value="Thiolase-like"/>
    <property type="match status" value="1"/>
</dbReference>
<dbReference type="Proteomes" id="UP000800040">
    <property type="component" value="Unassembled WGS sequence"/>
</dbReference>
<dbReference type="InterPro" id="IPR036291">
    <property type="entry name" value="NAD(P)-bd_dom_sf"/>
</dbReference>
<dbReference type="InterPro" id="IPR013217">
    <property type="entry name" value="Methyltransf_12"/>
</dbReference>
<feature type="region of interest" description="N-terminal hotdog fold" evidence="7">
    <location>
        <begin position="839"/>
        <end position="981"/>
    </location>
</feature>
<evidence type="ECO:0000259" key="8">
    <source>
        <dbReference type="PROSITE" id="PS52004"/>
    </source>
</evidence>
<feature type="domain" description="Ketosynthase family 3 (KS3)" evidence="8">
    <location>
        <begin position="1"/>
        <end position="348"/>
    </location>
</feature>
<sequence>MDPQQRILLETVYEGVESAGYSLQHLRGSLTGVFVGVMSFDYQFVAMRGIDSLPQYHATGAAMSILANRVSYFFDWKGPSIALDTACSSSLVAMHQAVLALRNGEVKMAVAAGANLILGPEPFITESKLNMLSPNGRSFMWDAAADGYTRGEGFSAIVLKTLSQAIRDGDHIESIIRETGVNSDGRTPGITMPSSDAQAALIRSTYARCGLDPTHERDRPQYFEAHGTGTQAGDPIEARAVQSVFFPSRINAKDGQLLVGSIKTVIGHTEGNAGLAGVLKASLAVQHGQIPANLHFKELNPKIRPYYSHLRIPTVRTPWPVLPEGCPRRVSVNSFGFGGTNAHAIIESWDSSPRGENKAHGGGLFVISANSSKALAARAASLATWLRENSDTDLAGLAYTLLQRPCFSYRAAFSATSSRQLANKFEASAEALKKSSRITPIPEMQPLRVLGVFTGQGAQWASMGRELYHVSDVFRNTMVQMQRSLEALPEEDRPDWSLIDEMCAPVETSRVGTASISQPLCTALQVALVNVLTGAGVELAAVVGHSSGEIAAAYAAGHVDAHDAVRIAYYRGFHSQLAQGPGGNRGKMMAVGMSMEQASRFCGEFGGALVIAASNSQRSCTLSGDAEAIEQARTKLQEDGIFARVLEIDTAYHSHHMQPCAAPYLESMVKCGIRAQRGSGTCAWYSSVWGSNGRSRSFNHGHDLLSLKGQYWVDNLTHTVQFYQALNRVLLEEHVFDLVLEIGPHPALKGPSSETIKTLTGLALPYAGVLRRGEGAVEAFSDALGAAWKLFPSLRPMVNRPPKPVILKGLPTYPWDHDDVIWHESRASRIFRTQSQPRHELLGHAMIHGERQRQEVHWRQVLKLSEIPWLHGHRIMDQCLFPITGYITMAHEAAIRLVTEDQALRLVELHDIEVHRPMNLEEESSGLEILFIMRITSQSSDCVEANFSCYSAPVDANRPEEPLPPGSAQLTGSVRLLLGNAEKGVLPPRAMPQLPLDRMDMTAFYASLSDLGYNYTGDFMAPAMMRRLRHAVVSLPCYATPTLTQAALHPASLDTAIHGIFAGVASPGDGSLRSVYLPMRIDCVRISMSAKPASVDLAADSFVDLFDAQTISGDVDVFNPIDGQTQVQVRGIHMAAVPGSQKRGKRLFASELWDRDVSCGINPKSHAVLSEERREISKHVSRTAFFYCRRLLSQIKPFEVMLMGKQRRDLMNWLRKDLVPKVEAGKHHEIHQDWMNDTEETLQSSQVNLSDAVDLALVHTMGRSLVQISRGMAKPLAVLSKDDMLNRMYSEGVGFRESNEDLSTLAKQLAHRYPRMKILELGASGGVTTLKVLASIADRYASYVCTDISPELLPRETLAGYPNSLTFSVVDIQKAPGTQGLSEASFDLIIASNTLYTTHTPEQALRNCRSLLRPGGYLLLEEVTRDYFPVHLIRSLLPGSWLSSEGLQGIIDIDGWDALLRKTGFSGVDTNTTQSFCSVILSQAVDDTVQFLREPLHDPLQLLPRLGDIIMVSGQANGAPEVALASEIQERLGAANQNQIALCTGLEGIQVPSGANVLLLSDLDGAIFDKMDEKRFAGLQEIVKNAGAILWVSSGATTGANAKATMAVGWGRSVRAERPDLKLQFMDVERPEAIHPAVLAKHFIQLICQDRPEFEEVLWTCEPELRLLDGALYIPRVRPLDELNRISNARTNDVTLSAVVQDTQTQTVIVDGRGVLVQTQVYPALNGEALGHHQICLQASASSFYAQRFQDGGSAHLVIGQDVSSAEKLLALSTTNGSRINVSEADILYRWSKEDVADDRAQLHLLLAALVAENILDSAHGPVWVHGVPMSLRRALKLVASQRDIGLFLSTSDAAERDDEIAFIHPYISGRDLRLAMPRDVKIFISFDHAHNDSLTTLVRVALPNLKVLGEPFGTAMPDTFTYGFSRATFNTLAKKHAGNNDLGTYFEDTCEHVIGIHEVSPARFENLGSVVDIIDWSAAQKVTAKVLPRRHDGLFSPEKTYILFGLSGDVGISICQWMVEHGARTVVLASRNPNVPQSVIEYMSCRGATVHAMAVDICDHVALQTAYEQIEAEMPAIGGMMNGAAAWHDGLLADLSWDDFAAVLAPKVQATQNLAQLLEQKNIELDFFVLFSSVVAIAGNAGQTAYAAANSFMEGFVRERQRRGLAASVVHIGHLAGLGYVHRHNRRTDLEHSLHQTMDAVSETDLHDLLAEAIIGGQPGSGQPAELIAGLKSGIQAPWRQQPRLEHYLISDEGPDEDSGEKTNGHVSIKAQLAASREDQETCLSILVAGFSLAVETILYMKPGEMDVRMSVANLGIDSLVAIRMREWFSQEIGVDVSVVKILSVNTSMLELCRDVLAMWRRANNKTKA</sequence>
<evidence type="ECO:0000256" key="2">
    <source>
        <dbReference type="ARBA" id="ARBA00022553"/>
    </source>
</evidence>
<dbReference type="SUPFAM" id="SSF51735">
    <property type="entry name" value="NAD(P)-binding Rossmann-fold domains"/>
    <property type="match status" value="1"/>
</dbReference>
<dbReference type="GO" id="GO:0044550">
    <property type="term" value="P:secondary metabolite biosynthetic process"/>
    <property type="evidence" value="ECO:0007669"/>
    <property type="project" value="TreeGrafter"/>
</dbReference>
<dbReference type="CDD" id="cd02440">
    <property type="entry name" value="AdoMet_MTases"/>
    <property type="match status" value="1"/>
</dbReference>
<dbReference type="Pfam" id="PF08659">
    <property type="entry name" value="KR"/>
    <property type="match status" value="1"/>
</dbReference>
<dbReference type="SMART" id="SM00822">
    <property type="entry name" value="PKS_KR"/>
    <property type="match status" value="1"/>
</dbReference>
<dbReference type="GO" id="GO:0006633">
    <property type="term" value="P:fatty acid biosynthetic process"/>
    <property type="evidence" value="ECO:0007669"/>
    <property type="project" value="InterPro"/>
</dbReference>
<dbReference type="PROSITE" id="PS52019">
    <property type="entry name" value="PKS_MFAS_DH"/>
    <property type="match status" value="1"/>
</dbReference>
<dbReference type="InterPro" id="IPR013968">
    <property type="entry name" value="PKS_KR"/>
</dbReference>
<feature type="domain" description="PKS/mFAS DH" evidence="9">
    <location>
        <begin position="839"/>
        <end position="1143"/>
    </location>
</feature>
<keyword evidence="5" id="KW-0521">NADP</keyword>
<keyword evidence="6" id="KW-0511">Multifunctional enzyme</keyword>
<dbReference type="Pfam" id="PF21089">
    <property type="entry name" value="PKS_DH_N"/>
    <property type="match status" value="1"/>
</dbReference>
<evidence type="ECO:0000256" key="5">
    <source>
        <dbReference type="ARBA" id="ARBA00022857"/>
    </source>
</evidence>
<dbReference type="InterPro" id="IPR049900">
    <property type="entry name" value="PKS_mFAS_DH"/>
</dbReference>
<dbReference type="PROSITE" id="PS52004">
    <property type="entry name" value="KS3_2"/>
    <property type="match status" value="1"/>
</dbReference>
<dbReference type="PANTHER" id="PTHR43775">
    <property type="entry name" value="FATTY ACID SYNTHASE"/>
    <property type="match status" value="1"/>
</dbReference>
<dbReference type="Pfam" id="PF00550">
    <property type="entry name" value="PP-binding"/>
    <property type="match status" value="1"/>
</dbReference>
<dbReference type="Pfam" id="PF00109">
    <property type="entry name" value="ketoacyl-synt"/>
    <property type="match status" value="1"/>
</dbReference>
<feature type="active site" description="Proton donor; for dehydratase activity" evidence="7">
    <location>
        <position position="1054"/>
    </location>
</feature>
<gene>
    <name evidence="10" type="ORF">BDW02DRAFT_487984</name>
</gene>
<dbReference type="SUPFAM" id="SSF55048">
    <property type="entry name" value="Probable ACP-binding domain of malonyl-CoA ACP transacylase"/>
    <property type="match status" value="1"/>
</dbReference>
<evidence type="ECO:0000256" key="4">
    <source>
        <dbReference type="ARBA" id="ARBA00022679"/>
    </source>
</evidence>
<dbReference type="InterPro" id="IPR014043">
    <property type="entry name" value="Acyl_transferase_dom"/>
</dbReference>